<accession>A0A2R6XP65</accession>
<dbReference type="EMBL" id="KZ772679">
    <property type="protein sequence ID" value="PTQ47895.1"/>
    <property type="molecule type" value="Genomic_DNA"/>
</dbReference>
<reference evidence="2" key="1">
    <citation type="journal article" date="2017" name="Cell">
        <title>Insights into land plant evolution garnered from the Marchantia polymorpha genome.</title>
        <authorList>
            <person name="Bowman J.L."/>
            <person name="Kohchi T."/>
            <person name="Yamato K.T."/>
            <person name="Jenkins J."/>
            <person name="Shu S."/>
            <person name="Ishizaki K."/>
            <person name="Yamaoka S."/>
            <person name="Nishihama R."/>
            <person name="Nakamura Y."/>
            <person name="Berger F."/>
            <person name="Adam C."/>
            <person name="Aki S.S."/>
            <person name="Althoff F."/>
            <person name="Araki T."/>
            <person name="Arteaga-Vazquez M.A."/>
            <person name="Balasubrmanian S."/>
            <person name="Barry K."/>
            <person name="Bauer D."/>
            <person name="Boehm C.R."/>
            <person name="Briginshaw L."/>
            <person name="Caballero-Perez J."/>
            <person name="Catarino B."/>
            <person name="Chen F."/>
            <person name="Chiyoda S."/>
            <person name="Chovatia M."/>
            <person name="Davies K.M."/>
            <person name="Delmans M."/>
            <person name="Demura T."/>
            <person name="Dierschke T."/>
            <person name="Dolan L."/>
            <person name="Dorantes-Acosta A.E."/>
            <person name="Eklund D.M."/>
            <person name="Florent S.N."/>
            <person name="Flores-Sandoval E."/>
            <person name="Fujiyama A."/>
            <person name="Fukuzawa H."/>
            <person name="Galik B."/>
            <person name="Grimanelli D."/>
            <person name="Grimwood J."/>
            <person name="Grossniklaus U."/>
            <person name="Hamada T."/>
            <person name="Haseloff J."/>
            <person name="Hetherington A.J."/>
            <person name="Higo A."/>
            <person name="Hirakawa Y."/>
            <person name="Hundley H.N."/>
            <person name="Ikeda Y."/>
            <person name="Inoue K."/>
            <person name="Inoue S.I."/>
            <person name="Ishida S."/>
            <person name="Jia Q."/>
            <person name="Kakita M."/>
            <person name="Kanazawa T."/>
            <person name="Kawai Y."/>
            <person name="Kawashima T."/>
            <person name="Kennedy M."/>
            <person name="Kinose K."/>
            <person name="Kinoshita T."/>
            <person name="Kohara Y."/>
            <person name="Koide E."/>
            <person name="Komatsu K."/>
            <person name="Kopischke S."/>
            <person name="Kubo M."/>
            <person name="Kyozuka J."/>
            <person name="Lagercrantz U."/>
            <person name="Lin S.S."/>
            <person name="Lindquist E."/>
            <person name="Lipzen A.M."/>
            <person name="Lu C.W."/>
            <person name="De Luna E."/>
            <person name="Martienssen R.A."/>
            <person name="Minamino N."/>
            <person name="Mizutani M."/>
            <person name="Mizutani M."/>
            <person name="Mochizuki N."/>
            <person name="Monte I."/>
            <person name="Mosher R."/>
            <person name="Nagasaki H."/>
            <person name="Nakagami H."/>
            <person name="Naramoto S."/>
            <person name="Nishitani K."/>
            <person name="Ohtani M."/>
            <person name="Okamoto T."/>
            <person name="Okumura M."/>
            <person name="Phillips J."/>
            <person name="Pollak B."/>
            <person name="Reinders A."/>
            <person name="Rovekamp M."/>
            <person name="Sano R."/>
            <person name="Sawa S."/>
            <person name="Schmid M.W."/>
            <person name="Shirakawa M."/>
            <person name="Solano R."/>
            <person name="Spunde A."/>
            <person name="Suetsugu N."/>
            <person name="Sugano S."/>
            <person name="Sugiyama A."/>
            <person name="Sun R."/>
            <person name="Suzuki Y."/>
            <person name="Takenaka M."/>
            <person name="Takezawa D."/>
            <person name="Tomogane H."/>
            <person name="Tsuzuki M."/>
            <person name="Ueda T."/>
            <person name="Umeda M."/>
            <person name="Ward J.M."/>
            <person name="Watanabe Y."/>
            <person name="Yazaki K."/>
            <person name="Yokoyama R."/>
            <person name="Yoshitake Y."/>
            <person name="Yotsui I."/>
            <person name="Zachgo S."/>
            <person name="Schmutz J."/>
        </authorList>
    </citation>
    <scope>NUCLEOTIDE SEQUENCE [LARGE SCALE GENOMIC DNA]</scope>
    <source>
        <strain evidence="2">Tak-1</strain>
    </source>
</reference>
<proteinExistence type="predicted"/>
<keyword evidence="2" id="KW-1185">Reference proteome</keyword>
<dbReference type="AlphaFoldDB" id="A0A2R6XP65"/>
<organism evidence="1 2">
    <name type="scientific">Marchantia polymorpha</name>
    <name type="common">Common liverwort</name>
    <name type="synonym">Marchantia aquatica</name>
    <dbReference type="NCBI Taxonomy" id="3197"/>
    <lineage>
        <taxon>Eukaryota</taxon>
        <taxon>Viridiplantae</taxon>
        <taxon>Streptophyta</taxon>
        <taxon>Embryophyta</taxon>
        <taxon>Marchantiophyta</taxon>
        <taxon>Marchantiopsida</taxon>
        <taxon>Marchantiidae</taxon>
        <taxon>Marchantiales</taxon>
        <taxon>Marchantiaceae</taxon>
        <taxon>Marchantia</taxon>
    </lineage>
</organism>
<protein>
    <submittedName>
        <fullName evidence="1">Uncharacterized protein</fullName>
    </submittedName>
</protein>
<name>A0A2R6XP65_MARPO</name>
<gene>
    <name evidence="1" type="ORF">MARPO_0007s0257</name>
</gene>
<dbReference type="Gramene" id="Mp3g02690.1">
    <property type="protein sequence ID" value="Mp3g02690.1.cds1"/>
    <property type="gene ID" value="Mp3g02690"/>
</dbReference>
<sequence>MSSHRSRSHEIMIGIVVKTHLVTNATAKDTVRQKYCTRSRERTVSERSRVRALWSVDMRSAMIRFLSKHQRRDADAMTIWRSPLLYCTPSIN</sequence>
<evidence type="ECO:0000313" key="1">
    <source>
        <dbReference type="EMBL" id="PTQ47895.1"/>
    </source>
</evidence>
<dbReference type="Proteomes" id="UP000244005">
    <property type="component" value="Unassembled WGS sequence"/>
</dbReference>
<evidence type="ECO:0000313" key="2">
    <source>
        <dbReference type="Proteomes" id="UP000244005"/>
    </source>
</evidence>